<comment type="caution">
    <text evidence="2">The sequence shown here is derived from an EMBL/GenBank/DDBJ whole genome shotgun (WGS) entry which is preliminary data.</text>
</comment>
<organism evidence="2 3">
    <name type="scientific">Ligilactobacillus acidipiscis</name>
    <dbReference type="NCBI Taxonomy" id="89059"/>
    <lineage>
        <taxon>Bacteria</taxon>
        <taxon>Bacillati</taxon>
        <taxon>Bacillota</taxon>
        <taxon>Bacilli</taxon>
        <taxon>Lactobacillales</taxon>
        <taxon>Lactobacillaceae</taxon>
        <taxon>Ligilactobacillus</taxon>
    </lineage>
</organism>
<dbReference type="EMBL" id="DYXG01000126">
    <property type="protein sequence ID" value="HJE98402.1"/>
    <property type="molecule type" value="Genomic_DNA"/>
</dbReference>
<dbReference type="InterPro" id="IPR011528">
    <property type="entry name" value="NERD"/>
</dbReference>
<sequence>MRMEAPELQYLQTLEQRVKMTRKERQELQSALVGYQGECSFDQCTLNILQNTESLLDDVNLDYQSSRCQIDKLLVSGDVLYILDVKNYDGHYQYHDGQVLSHNIFEQITRAQDIVARCLSDQRVQMTVKSVLVFVGSDVELDVIDPPRHIEIINFAEACAWLTRLHLSTNVSHNMRWKAALSRYFVPAYRLEHDLSVTPQRHVKRGVCCLKCGSFEMEQSR</sequence>
<evidence type="ECO:0000259" key="1">
    <source>
        <dbReference type="PROSITE" id="PS50965"/>
    </source>
</evidence>
<gene>
    <name evidence="2" type="ORF">K8V00_12370</name>
</gene>
<dbReference type="PROSITE" id="PS50965">
    <property type="entry name" value="NERD"/>
    <property type="match status" value="1"/>
</dbReference>
<dbReference type="Pfam" id="PF08378">
    <property type="entry name" value="NERD"/>
    <property type="match status" value="1"/>
</dbReference>
<name>A0A921FC10_9LACO</name>
<feature type="domain" description="NERD" evidence="1">
    <location>
        <begin position="33"/>
        <end position="141"/>
    </location>
</feature>
<accession>A0A921FC10</accession>
<protein>
    <submittedName>
        <fullName evidence="2">NERD domain-containing protein</fullName>
    </submittedName>
</protein>
<dbReference type="AlphaFoldDB" id="A0A921FC10"/>
<evidence type="ECO:0000313" key="2">
    <source>
        <dbReference type="EMBL" id="HJE98402.1"/>
    </source>
</evidence>
<proteinExistence type="predicted"/>
<dbReference type="Proteomes" id="UP000707535">
    <property type="component" value="Unassembled WGS sequence"/>
</dbReference>
<reference evidence="2" key="2">
    <citation type="submission" date="2021-09" db="EMBL/GenBank/DDBJ databases">
        <authorList>
            <person name="Gilroy R."/>
        </authorList>
    </citation>
    <scope>NUCLEOTIDE SEQUENCE</scope>
    <source>
        <strain evidence="2">CHK174-6876</strain>
    </source>
</reference>
<reference evidence="2" key="1">
    <citation type="journal article" date="2021" name="PeerJ">
        <title>Extensive microbial diversity within the chicken gut microbiome revealed by metagenomics and culture.</title>
        <authorList>
            <person name="Gilroy R."/>
            <person name="Ravi A."/>
            <person name="Getino M."/>
            <person name="Pursley I."/>
            <person name="Horton D.L."/>
            <person name="Alikhan N.F."/>
            <person name="Baker D."/>
            <person name="Gharbi K."/>
            <person name="Hall N."/>
            <person name="Watson M."/>
            <person name="Adriaenssens E.M."/>
            <person name="Foster-Nyarko E."/>
            <person name="Jarju S."/>
            <person name="Secka A."/>
            <person name="Antonio M."/>
            <person name="Oren A."/>
            <person name="Chaudhuri R.R."/>
            <person name="La Ragione R."/>
            <person name="Hildebrand F."/>
            <person name="Pallen M.J."/>
        </authorList>
    </citation>
    <scope>NUCLEOTIDE SEQUENCE</scope>
    <source>
        <strain evidence="2">CHK174-6876</strain>
    </source>
</reference>
<evidence type="ECO:0000313" key="3">
    <source>
        <dbReference type="Proteomes" id="UP000707535"/>
    </source>
</evidence>